<accession>A0A1V6QPL6</accession>
<dbReference type="AlphaFoldDB" id="A0A1V6QPL6"/>
<organism evidence="2 3">
    <name type="scientific">Penicillium antarcticum</name>
    <dbReference type="NCBI Taxonomy" id="416450"/>
    <lineage>
        <taxon>Eukaryota</taxon>
        <taxon>Fungi</taxon>
        <taxon>Dikarya</taxon>
        <taxon>Ascomycota</taxon>
        <taxon>Pezizomycotina</taxon>
        <taxon>Eurotiomycetes</taxon>
        <taxon>Eurotiomycetidae</taxon>
        <taxon>Eurotiales</taxon>
        <taxon>Aspergillaceae</taxon>
        <taxon>Penicillium</taxon>
    </lineage>
</organism>
<dbReference type="STRING" id="416450.A0A1V6QPL6"/>
<proteinExistence type="predicted"/>
<dbReference type="GO" id="GO:0050661">
    <property type="term" value="F:NADP binding"/>
    <property type="evidence" value="ECO:0007669"/>
    <property type="project" value="InterPro"/>
</dbReference>
<protein>
    <submittedName>
        <fullName evidence="2">Uncharacterized protein</fullName>
    </submittedName>
</protein>
<dbReference type="InterPro" id="IPR044152">
    <property type="entry name" value="YqjM-like"/>
</dbReference>
<dbReference type="Gene3D" id="3.20.20.70">
    <property type="entry name" value="Aldolase class I"/>
    <property type="match status" value="2"/>
</dbReference>
<dbReference type="PANTHER" id="PTHR43303">
    <property type="entry name" value="NADPH DEHYDROGENASE C23G7.10C-RELATED"/>
    <property type="match status" value="1"/>
</dbReference>
<evidence type="ECO:0000313" key="3">
    <source>
        <dbReference type="Proteomes" id="UP000191672"/>
    </source>
</evidence>
<reference evidence="3" key="1">
    <citation type="journal article" date="2017" name="Nat. Microbiol.">
        <title>Global analysis of biosynthetic gene clusters reveals vast potential of secondary metabolite production in Penicillium species.</title>
        <authorList>
            <person name="Nielsen J.C."/>
            <person name="Grijseels S."/>
            <person name="Prigent S."/>
            <person name="Ji B."/>
            <person name="Dainat J."/>
            <person name="Nielsen K.F."/>
            <person name="Frisvad J.C."/>
            <person name="Workman M."/>
            <person name="Nielsen J."/>
        </authorList>
    </citation>
    <scope>NUCLEOTIDE SEQUENCE [LARGE SCALE GENOMIC DNA]</scope>
    <source>
        <strain evidence="3">IBT 31811</strain>
    </source>
</reference>
<dbReference type="GO" id="GO:0010181">
    <property type="term" value="F:FMN binding"/>
    <property type="evidence" value="ECO:0007669"/>
    <property type="project" value="InterPro"/>
</dbReference>
<name>A0A1V6QPL6_9EURO</name>
<sequence>MCQYSVIDGHMTPWHVTHYGGIAQQSLGLMIIKETGVLLQGRITSGCLAHAGRKASNIPPWLGGVTATNAVGGWVKNVMVPRASPFAQGDIVPKAMASEDVQVFMNAWMAAVYRALAAGVDSI</sequence>
<comment type="cofactor">
    <cofactor evidence="1">
        <name>FMN</name>
        <dbReference type="ChEBI" id="CHEBI:58210"/>
    </cofactor>
</comment>
<dbReference type="EMBL" id="MDYN01000001">
    <property type="protein sequence ID" value="OQD90886.1"/>
    <property type="molecule type" value="Genomic_DNA"/>
</dbReference>
<evidence type="ECO:0000313" key="2">
    <source>
        <dbReference type="EMBL" id="OQD90886.1"/>
    </source>
</evidence>
<dbReference type="GO" id="GO:0003959">
    <property type="term" value="F:NADPH dehydrogenase activity"/>
    <property type="evidence" value="ECO:0007669"/>
    <property type="project" value="InterPro"/>
</dbReference>
<dbReference type="SUPFAM" id="SSF51395">
    <property type="entry name" value="FMN-linked oxidoreductases"/>
    <property type="match status" value="1"/>
</dbReference>
<dbReference type="OrthoDB" id="72788at2759"/>
<dbReference type="Proteomes" id="UP000191672">
    <property type="component" value="Unassembled WGS sequence"/>
</dbReference>
<gene>
    <name evidence="2" type="ORF">PENANT_c001G01625</name>
</gene>
<dbReference type="InterPro" id="IPR013785">
    <property type="entry name" value="Aldolase_TIM"/>
</dbReference>
<dbReference type="PANTHER" id="PTHR43303:SF4">
    <property type="entry name" value="NADPH DEHYDROGENASE C23G7.10C-RELATED"/>
    <property type="match status" value="1"/>
</dbReference>
<comment type="caution">
    <text evidence="2">The sequence shown here is derived from an EMBL/GenBank/DDBJ whole genome shotgun (WGS) entry which is preliminary data.</text>
</comment>
<keyword evidence="3" id="KW-1185">Reference proteome</keyword>
<evidence type="ECO:0000256" key="1">
    <source>
        <dbReference type="ARBA" id="ARBA00001917"/>
    </source>
</evidence>